<protein>
    <recommendedName>
        <fullName evidence="2">MINDY deubiquitinase domain-containing protein</fullName>
    </recommendedName>
</protein>
<dbReference type="OrthoDB" id="10261212at2759"/>
<evidence type="ECO:0000256" key="1">
    <source>
        <dbReference type="SAM" id="MobiDB-lite"/>
    </source>
</evidence>
<evidence type="ECO:0000313" key="3">
    <source>
        <dbReference type="EMBL" id="CUG88029.1"/>
    </source>
</evidence>
<dbReference type="InterPro" id="IPR033979">
    <property type="entry name" value="MINDY_domain"/>
</dbReference>
<gene>
    <name evidence="3" type="ORF">BSAL_01540</name>
</gene>
<feature type="domain" description="MINDY deubiquitinase" evidence="2">
    <location>
        <begin position="3"/>
        <end position="246"/>
    </location>
</feature>
<dbReference type="GO" id="GO:0004843">
    <property type="term" value="F:cysteine-type deubiquitinase activity"/>
    <property type="evidence" value="ECO:0007669"/>
    <property type="project" value="InterPro"/>
</dbReference>
<organism evidence="3 4">
    <name type="scientific">Bodo saltans</name>
    <name type="common">Flagellated protozoan</name>
    <dbReference type="NCBI Taxonomy" id="75058"/>
    <lineage>
        <taxon>Eukaryota</taxon>
        <taxon>Discoba</taxon>
        <taxon>Euglenozoa</taxon>
        <taxon>Kinetoplastea</taxon>
        <taxon>Metakinetoplastina</taxon>
        <taxon>Eubodonida</taxon>
        <taxon>Bodonidae</taxon>
        <taxon>Bodo</taxon>
    </lineage>
</organism>
<dbReference type="VEuPathDB" id="TriTrypDB:BSAL_01540"/>
<name>A0A0S4JD03_BODSA</name>
<dbReference type="PANTHER" id="PTHR18063">
    <property type="entry name" value="NF-E2 INDUCIBLE PROTEIN"/>
    <property type="match status" value="1"/>
</dbReference>
<evidence type="ECO:0000313" key="4">
    <source>
        <dbReference type="Proteomes" id="UP000051952"/>
    </source>
</evidence>
<dbReference type="Pfam" id="PF04424">
    <property type="entry name" value="MINDY_DUB"/>
    <property type="match status" value="1"/>
</dbReference>
<dbReference type="GO" id="GO:0016807">
    <property type="term" value="F:cysteine-type carboxypeptidase activity"/>
    <property type="evidence" value="ECO:0007669"/>
    <property type="project" value="TreeGrafter"/>
</dbReference>
<feature type="region of interest" description="Disordered" evidence="1">
    <location>
        <begin position="282"/>
        <end position="396"/>
    </location>
</feature>
<feature type="compositionally biased region" description="Low complexity" evidence="1">
    <location>
        <begin position="282"/>
        <end position="291"/>
    </location>
</feature>
<sequence>MMFYCRQMEYKHRHLTVLLQNENGPCPLLAVANALALKGAIVIPAPSSSQPLIPVVTVEDLIKEYFSHQRALRPDDENAQYVIDSAVRQLPELAKGLVVNPKFDRIDHFEPTEELSTFDASRIRLVHGLTLDPQESELRDEIGQNSYNVMLVKTTDPSSVPKFFEWMEQFPTQLSYHGLIDLTHHVREDEIAVLFRNNHFAVVTKVHGVLYTLVTDVGVVQAKPSAPWESLVDLTGESSVFRDSHFAQAPPSPAAIAAAANSRPPPLRPIVDGIPVSECAEAAASGGECAAPHSHHDDDEDMPTPPRRNSQLVRRDNGDREVVQLNREDEGINSSNRNARRKSQAQEGDGIAREYSAADGNFSNGTSNNNTQPAPQAAASSSGGQKASDDRCCSVM</sequence>
<dbReference type="GO" id="GO:1990380">
    <property type="term" value="F:K48-linked deubiquitinase activity"/>
    <property type="evidence" value="ECO:0007669"/>
    <property type="project" value="InterPro"/>
</dbReference>
<dbReference type="PANTHER" id="PTHR18063:SF9">
    <property type="entry name" value="DUF544 FAMILY PROTEIN"/>
    <property type="match status" value="1"/>
</dbReference>
<accession>A0A0S4JD03</accession>
<dbReference type="GO" id="GO:0005829">
    <property type="term" value="C:cytosol"/>
    <property type="evidence" value="ECO:0007669"/>
    <property type="project" value="TreeGrafter"/>
</dbReference>
<keyword evidence="4" id="KW-1185">Reference proteome</keyword>
<feature type="compositionally biased region" description="Basic and acidic residues" evidence="1">
    <location>
        <begin position="313"/>
        <end position="330"/>
    </location>
</feature>
<dbReference type="GO" id="GO:0071944">
    <property type="term" value="C:cell periphery"/>
    <property type="evidence" value="ECO:0007669"/>
    <property type="project" value="TreeGrafter"/>
</dbReference>
<feature type="compositionally biased region" description="Low complexity" evidence="1">
    <location>
        <begin position="360"/>
        <end position="386"/>
    </location>
</feature>
<dbReference type="Proteomes" id="UP000051952">
    <property type="component" value="Unassembled WGS sequence"/>
</dbReference>
<dbReference type="InterPro" id="IPR007518">
    <property type="entry name" value="MINDY"/>
</dbReference>
<feature type="compositionally biased region" description="Basic and acidic residues" evidence="1">
    <location>
        <begin position="387"/>
        <end position="396"/>
    </location>
</feature>
<dbReference type="AlphaFoldDB" id="A0A0S4JD03"/>
<proteinExistence type="predicted"/>
<dbReference type="GO" id="GO:0071108">
    <property type="term" value="P:protein K48-linked deubiquitination"/>
    <property type="evidence" value="ECO:0007669"/>
    <property type="project" value="TreeGrafter"/>
</dbReference>
<reference evidence="4" key="1">
    <citation type="submission" date="2015-09" db="EMBL/GenBank/DDBJ databases">
        <authorList>
            <consortium name="Pathogen Informatics"/>
        </authorList>
    </citation>
    <scope>NUCLEOTIDE SEQUENCE [LARGE SCALE GENOMIC DNA]</scope>
    <source>
        <strain evidence="4">Lake Konstanz</strain>
    </source>
</reference>
<evidence type="ECO:0000259" key="2">
    <source>
        <dbReference type="Pfam" id="PF04424"/>
    </source>
</evidence>
<dbReference type="EMBL" id="CYKH01001609">
    <property type="protein sequence ID" value="CUG88029.1"/>
    <property type="molecule type" value="Genomic_DNA"/>
</dbReference>